<dbReference type="PANTHER" id="PTHR12652">
    <property type="entry name" value="PEROXISOMAL BIOGENESIS FACTOR 11"/>
    <property type="match status" value="1"/>
</dbReference>
<keyword evidence="5" id="KW-0812">Transmembrane</keyword>
<evidence type="ECO:0000256" key="5">
    <source>
        <dbReference type="SAM" id="Phobius"/>
    </source>
</evidence>
<dbReference type="PANTHER" id="PTHR12652:SF7">
    <property type="entry name" value="PEROXISOMAL MEMBRANE PROTEIN 11B"/>
    <property type="match status" value="1"/>
</dbReference>
<evidence type="ECO:0000256" key="3">
    <source>
        <dbReference type="ARBA" id="ARBA00023140"/>
    </source>
</evidence>
<evidence type="ECO:0000256" key="1">
    <source>
        <dbReference type="ARBA" id="ARBA00022593"/>
    </source>
</evidence>
<name>A0A850YRT4_AEGCA</name>
<dbReference type="GO" id="GO:0005778">
    <property type="term" value="C:peroxisomal membrane"/>
    <property type="evidence" value="ECO:0007669"/>
    <property type="project" value="UniProtKB-SubCell"/>
</dbReference>
<feature type="transmembrane region" description="Helical" evidence="5">
    <location>
        <begin position="225"/>
        <end position="246"/>
    </location>
</feature>
<reference evidence="6" key="1">
    <citation type="submission" date="2019-10" db="EMBL/GenBank/DDBJ databases">
        <title>Bird 10,000 Genomes (B10K) Project - Family phase.</title>
        <authorList>
            <person name="Zhang G."/>
        </authorList>
    </citation>
    <scope>NUCLEOTIDE SEQUENCE</scope>
    <source>
        <strain evidence="6">B10K-DU-002-10</strain>
        <tissue evidence="6">Muscle</tissue>
    </source>
</reference>
<dbReference type="AlphaFoldDB" id="A0A850YRT4"/>
<gene>
    <name evidence="6" type="primary">Pex11b</name>
    <name evidence="6" type="ORF">AEGCAU_R14545</name>
</gene>
<sequence>MEAWVRFSAQSQARERLLRAAQYACILAGAALSRTGSGTGNGTGNGTGSGTGILSRLQQLEAHLSLGRKRIPCLPSAGIPSLFPVFPCFSPGISRCSLFFPSLFPVFPRHSQLFPAIPSYSQVFFPSLFPSFPRYYLFSLLLNLTRDAYELRLLLERAESSRLRGKSPDPAPHPRSRLQHLRLQLLLLLRVLRDNPPVLLDLLRNAWDLVIPLEKLGMCRSSPGMVGLCGLASSVLAVLTILHPWLRLKP</sequence>
<dbReference type="InterPro" id="IPR008733">
    <property type="entry name" value="PEX11"/>
</dbReference>
<evidence type="ECO:0000256" key="4">
    <source>
        <dbReference type="ARBA" id="ARBA00046271"/>
    </source>
</evidence>
<organism evidence="6 7">
    <name type="scientific">Aegithalos caudatus</name>
    <name type="common">Long-tailed tit</name>
    <name type="synonym">Acredula caudata</name>
    <dbReference type="NCBI Taxonomy" id="73327"/>
    <lineage>
        <taxon>Eukaryota</taxon>
        <taxon>Metazoa</taxon>
        <taxon>Chordata</taxon>
        <taxon>Craniata</taxon>
        <taxon>Vertebrata</taxon>
        <taxon>Euteleostomi</taxon>
        <taxon>Archelosauria</taxon>
        <taxon>Archosauria</taxon>
        <taxon>Dinosauria</taxon>
        <taxon>Saurischia</taxon>
        <taxon>Theropoda</taxon>
        <taxon>Coelurosauria</taxon>
        <taxon>Aves</taxon>
        <taxon>Neognathae</taxon>
        <taxon>Neoaves</taxon>
        <taxon>Telluraves</taxon>
        <taxon>Australaves</taxon>
        <taxon>Passeriformes</taxon>
        <taxon>Sylvioidea</taxon>
        <taxon>Aegithalidae</taxon>
        <taxon>Aegithalos</taxon>
    </lineage>
</organism>
<keyword evidence="2 5" id="KW-0472">Membrane</keyword>
<protein>
    <submittedName>
        <fullName evidence="6">PX11B protein</fullName>
    </submittedName>
</protein>
<evidence type="ECO:0000313" key="7">
    <source>
        <dbReference type="Proteomes" id="UP000628412"/>
    </source>
</evidence>
<dbReference type="Proteomes" id="UP000628412">
    <property type="component" value="Unassembled WGS sequence"/>
</dbReference>
<comment type="subcellular location">
    <subcellularLocation>
        <location evidence="4">Peroxisome membrane</location>
    </subcellularLocation>
</comment>
<comment type="caution">
    <text evidence="6">The sequence shown here is derived from an EMBL/GenBank/DDBJ whole genome shotgun (WGS) entry which is preliminary data.</text>
</comment>
<dbReference type="GO" id="GO:0016559">
    <property type="term" value="P:peroxisome fission"/>
    <property type="evidence" value="ECO:0007669"/>
    <property type="project" value="InterPro"/>
</dbReference>
<keyword evidence="1" id="KW-0962">Peroxisome biogenesis</keyword>
<keyword evidence="3" id="KW-0576">Peroxisome</keyword>
<feature type="non-terminal residue" evidence="6">
    <location>
        <position position="250"/>
    </location>
</feature>
<evidence type="ECO:0000256" key="2">
    <source>
        <dbReference type="ARBA" id="ARBA00023136"/>
    </source>
</evidence>
<dbReference type="EMBL" id="WEIU01023034">
    <property type="protein sequence ID" value="NWH95243.1"/>
    <property type="molecule type" value="Genomic_DNA"/>
</dbReference>
<dbReference type="Pfam" id="PF05648">
    <property type="entry name" value="PEX11"/>
    <property type="match status" value="2"/>
</dbReference>
<feature type="non-terminal residue" evidence="6">
    <location>
        <position position="1"/>
    </location>
</feature>
<keyword evidence="5" id="KW-1133">Transmembrane helix</keyword>
<keyword evidence="7" id="KW-1185">Reference proteome</keyword>
<proteinExistence type="predicted"/>
<evidence type="ECO:0000313" key="6">
    <source>
        <dbReference type="EMBL" id="NWH95243.1"/>
    </source>
</evidence>
<accession>A0A850YRT4</accession>